<dbReference type="GO" id="GO:0043138">
    <property type="term" value="F:3'-5' DNA helicase activity"/>
    <property type="evidence" value="ECO:0007669"/>
    <property type="project" value="UniProtKB-EC"/>
</dbReference>
<dbReference type="InterPro" id="IPR001650">
    <property type="entry name" value="Helicase_C-like"/>
</dbReference>
<evidence type="ECO:0000313" key="10">
    <source>
        <dbReference type="EMBL" id="KIL61089.1"/>
    </source>
</evidence>
<evidence type="ECO:0000259" key="8">
    <source>
        <dbReference type="PROSITE" id="PS51192"/>
    </source>
</evidence>
<proteinExistence type="inferred from homology"/>
<comment type="catalytic activity">
    <reaction evidence="6">
        <text>Couples ATP hydrolysis with the unwinding of duplex DNA by translocating in the 3'-5' direction.</text>
        <dbReference type="EC" id="5.6.2.4"/>
    </reaction>
</comment>
<evidence type="ECO:0000259" key="9">
    <source>
        <dbReference type="PROSITE" id="PS51194"/>
    </source>
</evidence>
<dbReference type="Pfam" id="PF00270">
    <property type="entry name" value="DEAD"/>
    <property type="match status" value="1"/>
</dbReference>
<gene>
    <name evidence="10" type="ORF">M378DRAFT_1059936</name>
</gene>
<dbReference type="PANTHER" id="PTHR13710">
    <property type="entry name" value="DNA HELICASE RECQ FAMILY MEMBER"/>
    <property type="match status" value="1"/>
</dbReference>
<reference evidence="10 11" key="1">
    <citation type="submission" date="2014-04" db="EMBL/GenBank/DDBJ databases">
        <title>Evolutionary Origins and Diversification of the Mycorrhizal Mutualists.</title>
        <authorList>
            <consortium name="DOE Joint Genome Institute"/>
            <consortium name="Mycorrhizal Genomics Consortium"/>
            <person name="Kohler A."/>
            <person name="Kuo A."/>
            <person name="Nagy L.G."/>
            <person name="Floudas D."/>
            <person name="Copeland A."/>
            <person name="Barry K.W."/>
            <person name="Cichocki N."/>
            <person name="Veneault-Fourrey C."/>
            <person name="LaButti K."/>
            <person name="Lindquist E.A."/>
            <person name="Lipzen A."/>
            <person name="Lundell T."/>
            <person name="Morin E."/>
            <person name="Murat C."/>
            <person name="Riley R."/>
            <person name="Ohm R."/>
            <person name="Sun H."/>
            <person name="Tunlid A."/>
            <person name="Henrissat B."/>
            <person name="Grigoriev I.V."/>
            <person name="Hibbett D.S."/>
            <person name="Martin F."/>
        </authorList>
    </citation>
    <scope>NUCLEOTIDE SEQUENCE [LARGE SCALE GENOMIC DNA]</scope>
    <source>
        <strain evidence="10 11">Koide BX008</strain>
    </source>
</reference>
<feature type="non-terminal residue" evidence="10">
    <location>
        <position position="388"/>
    </location>
</feature>
<keyword evidence="5" id="KW-0413">Isomerase</keyword>
<dbReference type="InParanoid" id="A0A0C2T3L3"/>
<dbReference type="SMART" id="SM00490">
    <property type="entry name" value="HELICc"/>
    <property type="match status" value="1"/>
</dbReference>
<dbReference type="GO" id="GO:0000724">
    <property type="term" value="P:double-strand break repair via homologous recombination"/>
    <property type="evidence" value="ECO:0007669"/>
    <property type="project" value="TreeGrafter"/>
</dbReference>
<dbReference type="Proteomes" id="UP000054549">
    <property type="component" value="Unassembled WGS sequence"/>
</dbReference>
<dbReference type="OrthoDB" id="10261556at2759"/>
<dbReference type="Pfam" id="PF00271">
    <property type="entry name" value="Helicase_C"/>
    <property type="match status" value="1"/>
</dbReference>
<dbReference type="SMART" id="SM00487">
    <property type="entry name" value="DEXDc"/>
    <property type="match status" value="1"/>
</dbReference>
<dbReference type="PROSITE" id="PS51192">
    <property type="entry name" value="HELICASE_ATP_BIND_1"/>
    <property type="match status" value="1"/>
</dbReference>
<name>A0A0C2T3L3_AMAMK</name>
<accession>A0A0C2T3L3</accession>
<keyword evidence="2" id="KW-0547">Nucleotide-binding</keyword>
<dbReference type="GO" id="GO:0005694">
    <property type="term" value="C:chromosome"/>
    <property type="evidence" value="ECO:0007669"/>
    <property type="project" value="TreeGrafter"/>
</dbReference>
<protein>
    <recommendedName>
        <fullName evidence="7">DNA 3'-5' helicase</fullName>
        <ecNumber evidence="7">5.6.2.4</ecNumber>
    </recommendedName>
</protein>
<comment type="similarity">
    <text evidence="1">Belongs to the helicase family. RecQ subfamily.</text>
</comment>
<dbReference type="AlphaFoldDB" id="A0A0C2T3L3"/>
<evidence type="ECO:0000256" key="7">
    <source>
        <dbReference type="ARBA" id="ARBA00034808"/>
    </source>
</evidence>
<dbReference type="GO" id="GO:0003677">
    <property type="term" value="F:DNA binding"/>
    <property type="evidence" value="ECO:0007669"/>
    <property type="project" value="UniProtKB-KW"/>
</dbReference>
<dbReference type="HOGENOM" id="CLU_001103_19_0_1"/>
<evidence type="ECO:0000256" key="4">
    <source>
        <dbReference type="ARBA" id="ARBA00023125"/>
    </source>
</evidence>
<feature type="domain" description="Helicase ATP-binding" evidence="8">
    <location>
        <begin position="38"/>
        <end position="210"/>
    </location>
</feature>
<dbReference type="PROSITE" id="PS51194">
    <property type="entry name" value="HELICASE_CTER"/>
    <property type="match status" value="1"/>
</dbReference>
<dbReference type="STRING" id="946122.A0A0C2T3L3"/>
<evidence type="ECO:0000313" key="11">
    <source>
        <dbReference type="Proteomes" id="UP000054549"/>
    </source>
</evidence>
<feature type="domain" description="Helicase C-terminal" evidence="9">
    <location>
        <begin position="239"/>
        <end position="388"/>
    </location>
</feature>
<dbReference type="SUPFAM" id="SSF52540">
    <property type="entry name" value="P-loop containing nucleoside triphosphate hydrolases"/>
    <property type="match status" value="1"/>
</dbReference>
<dbReference type="EMBL" id="KN818289">
    <property type="protein sequence ID" value="KIL61089.1"/>
    <property type="molecule type" value="Genomic_DNA"/>
</dbReference>
<dbReference type="InterPro" id="IPR027417">
    <property type="entry name" value="P-loop_NTPase"/>
</dbReference>
<dbReference type="InterPro" id="IPR014001">
    <property type="entry name" value="Helicase_ATP-bd"/>
</dbReference>
<keyword evidence="3" id="KW-0067">ATP-binding</keyword>
<organism evidence="10 11">
    <name type="scientific">Amanita muscaria (strain Koide BX008)</name>
    <dbReference type="NCBI Taxonomy" id="946122"/>
    <lineage>
        <taxon>Eukaryota</taxon>
        <taxon>Fungi</taxon>
        <taxon>Dikarya</taxon>
        <taxon>Basidiomycota</taxon>
        <taxon>Agaricomycotina</taxon>
        <taxon>Agaricomycetes</taxon>
        <taxon>Agaricomycetidae</taxon>
        <taxon>Agaricales</taxon>
        <taxon>Pluteineae</taxon>
        <taxon>Amanitaceae</taxon>
        <taxon>Amanita</taxon>
    </lineage>
</organism>
<evidence type="ECO:0000256" key="2">
    <source>
        <dbReference type="ARBA" id="ARBA00022741"/>
    </source>
</evidence>
<evidence type="ECO:0000256" key="5">
    <source>
        <dbReference type="ARBA" id="ARBA00023235"/>
    </source>
</evidence>
<dbReference type="GO" id="GO:0009378">
    <property type="term" value="F:four-way junction helicase activity"/>
    <property type="evidence" value="ECO:0007669"/>
    <property type="project" value="TreeGrafter"/>
</dbReference>
<evidence type="ECO:0000256" key="6">
    <source>
        <dbReference type="ARBA" id="ARBA00034617"/>
    </source>
</evidence>
<dbReference type="EC" id="5.6.2.4" evidence="7"/>
<dbReference type="GO" id="GO:0005737">
    <property type="term" value="C:cytoplasm"/>
    <property type="evidence" value="ECO:0007669"/>
    <property type="project" value="TreeGrafter"/>
</dbReference>
<dbReference type="InterPro" id="IPR011545">
    <property type="entry name" value="DEAD/DEAH_box_helicase_dom"/>
</dbReference>
<dbReference type="Gene3D" id="3.40.50.300">
    <property type="entry name" value="P-loop containing nucleotide triphosphate hydrolases"/>
    <property type="match status" value="2"/>
</dbReference>
<sequence>MPSDVDTASHIPSIDEIRSRTFEAFGKRPCLWQARTCEAILRGDRDVISIAGTGMGKTLTFWMPLLFRPQGILLVITPLNILGKQNVETLEKAGIHGIFVSRGTASEQIFRAISSFRYRVIVVNPEELMRDKGGFEKLMKDRLFVNSLISMVIDEAHCISQWGSFRPEYRHIGQLRYLQRKQCPYLITSATLSPAIIQDIKKVLNLDEDKLLLSRCSINRTNFAIVVRPILHSLSSFVDLKFLLNDWKPGDPQPPKFLIFFDNIQTSVQAGKALCRLLPLGYQHRIKWFNSEMSDTFKETEVERLVKGETWGLMTTDSFGMGMDIPDIQIVGQWRATLPTVSTIWQRFGRCVRDPTLQGTVYLFVEKEHFDAERRKAKAAKESRKRKR</sequence>
<evidence type="ECO:0000256" key="1">
    <source>
        <dbReference type="ARBA" id="ARBA00005446"/>
    </source>
</evidence>
<dbReference type="GO" id="GO:0005524">
    <property type="term" value="F:ATP binding"/>
    <property type="evidence" value="ECO:0007669"/>
    <property type="project" value="UniProtKB-KW"/>
</dbReference>
<keyword evidence="4" id="KW-0238">DNA-binding</keyword>
<evidence type="ECO:0000256" key="3">
    <source>
        <dbReference type="ARBA" id="ARBA00022840"/>
    </source>
</evidence>
<keyword evidence="11" id="KW-1185">Reference proteome</keyword>
<dbReference type="PANTHER" id="PTHR13710:SF105">
    <property type="entry name" value="ATP-DEPENDENT DNA HELICASE Q1"/>
    <property type="match status" value="1"/>
</dbReference>